<accession>A0A2T0APJ4</accession>
<keyword evidence="2" id="KW-1185">Reference proteome</keyword>
<dbReference type="Proteomes" id="UP000239614">
    <property type="component" value="Unassembled WGS sequence"/>
</dbReference>
<dbReference type="AlphaFoldDB" id="A0A2T0APJ4"/>
<proteinExistence type="predicted"/>
<reference evidence="1 2" key="1">
    <citation type="submission" date="2018-03" db="EMBL/GenBank/DDBJ databases">
        <title>Genome sequence of Clostridium thermopalmarium DSM 5974.</title>
        <authorList>
            <person name="Poehlein A."/>
            <person name="Daniel R."/>
        </authorList>
    </citation>
    <scope>NUCLEOTIDE SEQUENCE [LARGE SCALE GENOMIC DNA]</scope>
    <source>
        <strain evidence="1 2">DSM 5974</strain>
    </source>
</reference>
<gene>
    <name evidence="1" type="ORF">CPAL_20320</name>
</gene>
<organism evidence="1 2">
    <name type="scientific">Clostridium thermopalmarium DSM 5974</name>
    <dbReference type="NCBI Taxonomy" id="1121340"/>
    <lineage>
        <taxon>Bacteria</taxon>
        <taxon>Bacillati</taxon>
        <taxon>Bacillota</taxon>
        <taxon>Clostridia</taxon>
        <taxon>Eubacteriales</taxon>
        <taxon>Clostridiaceae</taxon>
        <taxon>Clostridium</taxon>
    </lineage>
</organism>
<dbReference type="RefSeq" id="WP_165815325.1">
    <property type="nucleotide sequence ID" value="NZ_PVXN01000053.1"/>
</dbReference>
<dbReference type="EMBL" id="PVXN01000053">
    <property type="protein sequence ID" value="PRR70942.1"/>
    <property type="molecule type" value="Genomic_DNA"/>
</dbReference>
<sequence>MYEMMKEKEKTKIHNENFVKEDLELKALIEENIKLKSIIMELKRYIKRL</sequence>
<evidence type="ECO:0000313" key="2">
    <source>
        <dbReference type="Proteomes" id="UP000239614"/>
    </source>
</evidence>
<protein>
    <submittedName>
        <fullName evidence="1">Uncharacterized protein</fullName>
    </submittedName>
</protein>
<comment type="caution">
    <text evidence="1">The sequence shown here is derived from an EMBL/GenBank/DDBJ whole genome shotgun (WGS) entry which is preliminary data.</text>
</comment>
<name>A0A2T0APJ4_9CLOT</name>
<evidence type="ECO:0000313" key="1">
    <source>
        <dbReference type="EMBL" id="PRR70942.1"/>
    </source>
</evidence>